<protein>
    <submittedName>
        <fullName evidence="1">Uncharacterized protein</fullName>
    </submittedName>
</protein>
<name>A0A6H1ZL33_9ZZZZ</name>
<sequence>MILDLNQLKVDTVNSLRTYLYPRQTSVSSSISLYTEGTINQAFYPFSTSFSTGLIYLSQSVGSPGPTTINIRSRNLVISSSTISLVPGWNTLSIGRGDIVSRNLHTISIHGGVDASNDYKLGTGSSKSYFYGTLSNNEILAFSLRVRDFVFKEYPMSSTMKMSSLPLVALDITSRPSVRDKYISGDMLIENIEVNIEVYSRYTDEVDRIIYGIERGLVLNRKSFGTDIFKISPAIIRPLSFISPEIFFREVSFYYTTYISRE</sequence>
<dbReference type="EMBL" id="MT144066">
    <property type="protein sequence ID" value="QJA47975.1"/>
    <property type="molecule type" value="Genomic_DNA"/>
</dbReference>
<proteinExistence type="predicted"/>
<accession>A0A6H1ZL33</accession>
<evidence type="ECO:0000313" key="1">
    <source>
        <dbReference type="EMBL" id="QJA47975.1"/>
    </source>
</evidence>
<dbReference type="AlphaFoldDB" id="A0A6H1ZL33"/>
<gene>
    <name evidence="1" type="ORF">TM448A00801_0010</name>
</gene>
<organism evidence="1">
    <name type="scientific">viral metagenome</name>
    <dbReference type="NCBI Taxonomy" id="1070528"/>
    <lineage>
        <taxon>unclassified sequences</taxon>
        <taxon>metagenomes</taxon>
        <taxon>organismal metagenomes</taxon>
    </lineage>
</organism>
<reference evidence="1" key="1">
    <citation type="submission" date="2020-03" db="EMBL/GenBank/DDBJ databases">
        <title>The deep terrestrial virosphere.</title>
        <authorList>
            <person name="Holmfeldt K."/>
            <person name="Nilsson E."/>
            <person name="Simone D."/>
            <person name="Lopez-Fernandez M."/>
            <person name="Wu X."/>
            <person name="de Brujin I."/>
            <person name="Lundin D."/>
            <person name="Andersson A."/>
            <person name="Bertilsson S."/>
            <person name="Dopson M."/>
        </authorList>
    </citation>
    <scope>NUCLEOTIDE SEQUENCE</scope>
    <source>
        <strain evidence="1">TM448A00801</strain>
    </source>
</reference>